<dbReference type="SUPFAM" id="SSF55785">
    <property type="entry name" value="PYP-like sensor domain (PAS domain)"/>
    <property type="match status" value="5"/>
</dbReference>
<dbReference type="GO" id="GO:0006355">
    <property type="term" value="P:regulation of DNA-templated transcription"/>
    <property type="evidence" value="ECO:0007669"/>
    <property type="project" value="InterPro"/>
</dbReference>
<dbReference type="PANTHER" id="PTHR43047">
    <property type="entry name" value="TWO-COMPONENT HISTIDINE PROTEIN KINASE"/>
    <property type="match status" value="1"/>
</dbReference>
<feature type="domain" description="PAS" evidence="16">
    <location>
        <begin position="139"/>
        <end position="183"/>
    </location>
</feature>
<evidence type="ECO:0000256" key="3">
    <source>
        <dbReference type="ARBA" id="ARBA00012438"/>
    </source>
</evidence>
<evidence type="ECO:0000256" key="13">
    <source>
        <dbReference type="PROSITE-ProRule" id="PRU00169"/>
    </source>
</evidence>
<dbReference type="EC" id="2.7.13.3" evidence="3"/>
<dbReference type="InterPro" id="IPR000014">
    <property type="entry name" value="PAS"/>
</dbReference>
<feature type="domain" description="PAC" evidence="17">
    <location>
        <begin position="331"/>
        <end position="383"/>
    </location>
</feature>
<dbReference type="InterPro" id="IPR001789">
    <property type="entry name" value="Sig_transdc_resp-reg_receiver"/>
</dbReference>
<dbReference type="CDD" id="cd00130">
    <property type="entry name" value="PAS"/>
    <property type="match status" value="5"/>
</dbReference>
<evidence type="ECO:0000259" key="16">
    <source>
        <dbReference type="PROSITE" id="PS50112"/>
    </source>
</evidence>
<feature type="domain" description="PAS" evidence="16">
    <location>
        <begin position="16"/>
        <end position="56"/>
    </location>
</feature>
<dbReference type="Pfam" id="PF13426">
    <property type="entry name" value="PAS_9"/>
    <property type="match status" value="2"/>
</dbReference>
<dbReference type="SUPFAM" id="SSF52172">
    <property type="entry name" value="CheY-like"/>
    <property type="match status" value="1"/>
</dbReference>
<comment type="similarity">
    <text evidence="2">In the N-terminal section; belongs to the phytochrome family.</text>
</comment>
<dbReference type="Pfam" id="PF00512">
    <property type="entry name" value="HisKA"/>
    <property type="match status" value="1"/>
</dbReference>
<organism evidence="18 19">
    <name type="scientific">Paenibacillus sambharensis</name>
    <dbReference type="NCBI Taxonomy" id="1803190"/>
    <lineage>
        <taxon>Bacteria</taxon>
        <taxon>Bacillati</taxon>
        <taxon>Bacillota</taxon>
        <taxon>Bacilli</taxon>
        <taxon>Bacillales</taxon>
        <taxon>Paenibacillaceae</taxon>
        <taxon>Paenibacillus</taxon>
    </lineage>
</organism>
<name>A0A2W1L4J5_9BACL</name>
<dbReference type="SMART" id="SM00388">
    <property type="entry name" value="HisKA"/>
    <property type="match status" value="1"/>
</dbReference>
<keyword evidence="4 13" id="KW-0597">Phosphoprotein</keyword>
<dbReference type="InterPro" id="IPR011006">
    <property type="entry name" value="CheY-like_superfamily"/>
</dbReference>
<dbReference type="EMBL" id="QKRB01000053">
    <property type="protein sequence ID" value="PZD94286.1"/>
    <property type="molecule type" value="Genomic_DNA"/>
</dbReference>
<dbReference type="InterPro" id="IPR001610">
    <property type="entry name" value="PAC"/>
</dbReference>
<dbReference type="InterPro" id="IPR004358">
    <property type="entry name" value="Sig_transdc_His_kin-like_C"/>
</dbReference>
<dbReference type="SUPFAM" id="SSF55874">
    <property type="entry name" value="ATPase domain of HSP90 chaperone/DNA topoisomerase II/histidine kinase"/>
    <property type="match status" value="1"/>
</dbReference>
<dbReference type="OrthoDB" id="9815750at2"/>
<keyword evidence="19" id="KW-1185">Reference proteome</keyword>
<protein>
    <recommendedName>
        <fullName evidence="12">Circadian input-output histidine kinase CikA</fullName>
        <ecNumber evidence="3">2.7.13.3</ecNumber>
    </recommendedName>
    <alternativeName>
        <fullName evidence="11">Sensory/regulatory protein RpfC</fullName>
    </alternativeName>
</protein>
<evidence type="ECO:0000256" key="12">
    <source>
        <dbReference type="ARBA" id="ARBA00074306"/>
    </source>
</evidence>
<evidence type="ECO:0000256" key="7">
    <source>
        <dbReference type="ARBA" id="ARBA00022777"/>
    </source>
</evidence>
<feature type="domain" description="PAC" evidence="17">
    <location>
        <begin position="457"/>
        <end position="508"/>
    </location>
</feature>
<keyword evidence="8" id="KW-0067">ATP-binding</keyword>
<dbReference type="InterPro" id="IPR003661">
    <property type="entry name" value="HisK_dim/P_dom"/>
</dbReference>
<dbReference type="FunFam" id="1.10.287.130:FF:000002">
    <property type="entry name" value="Two-component osmosensing histidine kinase"/>
    <property type="match status" value="1"/>
</dbReference>
<dbReference type="Proteomes" id="UP000249522">
    <property type="component" value="Unassembled WGS sequence"/>
</dbReference>
<feature type="domain" description="PAC" evidence="17">
    <location>
        <begin position="205"/>
        <end position="257"/>
    </location>
</feature>
<dbReference type="Gene3D" id="3.30.450.20">
    <property type="entry name" value="PAS domain"/>
    <property type="match status" value="5"/>
</dbReference>
<dbReference type="InterPro" id="IPR036097">
    <property type="entry name" value="HisK_dim/P_sf"/>
</dbReference>
<comment type="caution">
    <text evidence="18">The sequence shown here is derived from an EMBL/GenBank/DDBJ whole genome shotgun (WGS) entry which is preliminary data.</text>
</comment>
<evidence type="ECO:0000256" key="5">
    <source>
        <dbReference type="ARBA" id="ARBA00022679"/>
    </source>
</evidence>
<dbReference type="Pfam" id="PF00072">
    <property type="entry name" value="Response_reg"/>
    <property type="match status" value="1"/>
</dbReference>
<dbReference type="InterPro" id="IPR013767">
    <property type="entry name" value="PAS_fold"/>
</dbReference>
<dbReference type="SMART" id="SM00448">
    <property type="entry name" value="REC"/>
    <property type="match status" value="1"/>
</dbReference>
<dbReference type="CDD" id="cd16922">
    <property type="entry name" value="HATPase_EvgS-ArcB-TorS-like"/>
    <property type="match status" value="1"/>
</dbReference>
<dbReference type="Pfam" id="PF08447">
    <property type="entry name" value="PAS_3"/>
    <property type="match status" value="1"/>
</dbReference>
<evidence type="ECO:0000256" key="9">
    <source>
        <dbReference type="ARBA" id="ARBA00023012"/>
    </source>
</evidence>
<dbReference type="PROSITE" id="PS50113">
    <property type="entry name" value="PAC"/>
    <property type="match status" value="4"/>
</dbReference>
<dbReference type="InterPro" id="IPR003594">
    <property type="entry name" value="HATPase_dom"/>
</dbReference>
<keyword evidence="6" id="KW-0547">Nucleotide-binding</keyword>
<dbReference type="GO" id="GO:0005524">
    <property type="term" value="F:ATP binding"/>
    <property type="evidence" value="ECO:0007669"/>
    <property type="project" value="UniProtKB-KW"/>
</dbReference>
<comment type="catalytic activity">
    <reaction evidence="1">
        <text>ATP + protein L-histidine = ADP + protein N-phospho-L-histidine.</text>
        <dbReference type="EC" id="2.7.13.3"/>
    </reaction>
</comment>
<dbReference type="PANTHER" id="PTHR43047:SF72">
    <property type="entry name" value="OSMOSENSING HISTIDINE PROTEIN KINASE SLN1"/>
    <property type="match status" value="1"/>
</dbReference>
<comment type="subunit">
    <text evidence="10">At low DSF concentrations, interacts with RpfF.</text>
</comment>
<dbReference type="PROSITE" id="PS50109">
    <property type="entry name" value="HIS_KIN"/>
    <property type="match status" value="1"/>
</dbReference>
<accession>A0A2W1L4J5</accession>
<evidence type="ECO:0000256" key="11">
    <source>
        <dbReference type="ARBA" id="ARBA00068150"/>
    </source>
</evidence>
<dbReference type="Gene3D" id="1.10.287.130">
    <property type="match status" value="1"/>
</dbReference>
<keyword evidence="5" id="KW-0808">Transferase</keyword>
<dbReference type="InterPro" id="IPR013655">
    <property type="entry name" value="PAS_fold_3"/>
</dbReference>
<dbReference type="Gene3D" id="2.10.70.100">
    <property type="match status" value="1"/>
</dbReference>
<evidence type="ECO:0000259" key="15">
    <source>
        <dbReference type="PROSITE" id="PS50110"/>
    </source>
</evidence>
<feature type="domain" description="PAC" evidence="17">
    <location>
        <begin position="582"/>
        <end position="642"/>
    </location>
</feature>
<evidence type="ECO:0000256" key="4">
    <source>
        <dbReference type="ARBA" id="ARBA00022553"/>
    </source>
</evidence>
<proteinExistence type="inferred from homology"/>
<dbReference type="Pfam" id="PF02518">
    <property type="entry name" value="HATPase_c"/>
    <property type="match status" value="1"/>
</dbReference>
<evidence type="ECO:0000313" key="18">
    <source>
        <dbReference type="EMBL" id="PZD94286.1"/>
    </source>
</evidence>
<dbReference type="RefSeq" id="WP_111148055.1">
    <property type="nucleotide sequence ID" value="NZ_QKRB01000053.1"/>
</dbReference>
<dbReference type="CDD" id="cd00082">
    <property type="entry name" value="HisKA"/>
    <property type="match status" value="1"/>
</dbReference>
<reference evidence="18 19" key="1">
    <citation type="submission" date="2018-06" db="EMBL/GenBank/DDBJ databases">
        <title>Paenibacillus imtechensis sp. nov.</title>
        <authorList>
            <person name="Pinnaka A.K."/>
            <person name="Singh H."/>
            <person name="Kaur M."/>
        </authorList>
    </citation>
    <scope>NUCLEOTIDE SEQUENCE [LARGE SCALE GENOMIC DNA]</scope>
    <source>
        <strain evidence="18 19">SMB1</strain>
    </source>
</reference>
<evidence type="ECO:0000256" key="6">
    <source>
        <dbReference type="ARBA" id="ARBA00022741"/>
    </source>
</evidence>
<dbReference type="FunFam" id="3.30.565.10:FF:000010">
    <property type="entry name" value="Sensor histidine kinase RcsC"/>
    <property type="match status" value="1"/>
</dbReference>
<dbReference type="SMART" id="SM00091">
    <property type="entry name" value="PAS"/>
    <property type="match status" value="5"/>
</dbReference>
<dbReference type="GO" id="GO:0009927">
    <property type="term" value="F:histidine phosphotransfer kinase activity"/>
    <property type="evidence" value="ECO:0007669"/>
    <property type="project" value="TreeGrafter"/>
</dbReference>
<dbReference type="InterPro" id="IPR035965">
    <property type="entry name" value="PAS-like_dom_sf"/>
</dbReference>
<evidence type="ECO:0000313" key="19">
    <source>
        <dbReference type="Proteomes" id="UP000249522"/>
    </source>
</evidence>
<evidence type="ECO:0000256" key="10">
    <source>
        <dbReference type="ARBA" id="ARBA00064003"/>
    </source>
</evidence>
<dbReference type="Pfam" id="PF00989">
    <property type="entry name" value="PAS"/>
    <property type="match status" value="2"/>
</dbReference>
<sequence length="1054" mass="118916">MAEKQQTERLRELARQGNLFASLFRDHSQAILIADHEGTIFAANTAAVQLTGYTEEAFSSLRLQQLFVTIYGGGRKNADERNGIVQDGWARLQRADGSLIDVMTEQLPVRDGEEALGCYIFIKEVQMAGNAGLDPVREPEILLRIITEHAQDIITYSSPDGKLLYISPSATQLLGYEASELVDMDIRTLFDDPTNIVGKDYSDGSIYELRVRHKDGTYRWFETTIKVIENGDGSTPYYLGIGRDVTARKHREEQLRHSENNLAKAQQLANLGSWNWDVQAGLWTCSEEMRRIFRLEGQGPFQLERFFSAVHPEDRERVRSTLNDSLNSSVYETEYRIVIGEDEERVIHAQATLERAPDGTAVNLIGTVQDVTEQRLLEDRIRESEERYRSLFEYNPASVFSYDLEGRYTSANPSFEELTGYNRQELLELPSFRSLLHPDDYERAEQFFRKASGGEPQRYEMRIIRKDRRQVMCGVTKVPIVVKGQVVGVFGILHDITERTRYIEQIETLSHRHSLILNSVSEGIYGMDQYGRTMFVNPAAERILGFAAHELIGKVNHYLIHHTKADGTSYPFEACPVYATLQDGMVRLVSDEVFWRKDGTSFLAEYQVSPINDKLDSQAVMGVVVVFRDITNEREIMYAKERAEKADQAKSEFLAMMSHEIRTPMNGILGMADLLLETELTEEQREYTEIIHTSGDTLLHMINGILDYSMMEAGKLVLIDEPFDIDEVLNETVQLLRPLAEKKGLELSYHIKDGTPRELQGDGTRLRQILINLIGNAIKFTEKGYVRIKVECEPLELEEGTVVRVAIEDTGIGIPANKLGDLFQSFSQLHPEINRKYGGTGLGLAISKRLAELMGGHVTVDSEEGMGSTFTLHFISNQQSVCTEASEEELPVYDSSRKGSGSLQLFGSEMPAAADGQWEGQPKLRILLAEDNPAQQQFFLRILSRLGLQADVVENGIEAVEHMLRSRYDLVFADIQMPVMDGVKAVGLITDLLPAHRLPIFVGLTAIPQTKGEVTDMPAGMHDCLSKPIRTEDVRMLLARWKNKLESKSGEEST</sequence>
<feature type="modified residue" description="4-aspartylphosphate" evidence="13">
    <location>
        <position position="974"/>
    </location>
</feature>
<dbReference type="InterPro" id="IPR000700">
    <property type="entry name" value="PAS-assoc_C"/>
</dbReference>
<evidence type="ECO:0000259" key="14">
    <source>
        <dbReference type="PROSITE" id="PS50109"/>
    </source>
</evidence>
<feature type="domain" description="PAS" evidence="16">
    <location>
        <begin position="384"/>
        <end position="455"/>
    </location>
</feature>
<dbReference type="PROSITE" id="PS50110">
    <property type="entry name" value="RESPONSE_REGULATORY"/>
    <property type="match status" value="1"/>
</dbReference>
<dbReference type="PROSITE" id="PS50112">
    <property type="entry name" value="PAS"/>
    <property type="match status" value="4"/>
</dbReference>
<dbReference type="PRINTS" id="PR00344">
    <property type="entry name" value="BCTRLSENSOR"/>
</dbReference>
<keyword evidence="9" id="KW-0902">Two-component regulatory system</keyword>
<feature type="domain" description="PAS" evidence="16">
    <location>
        <begin position="516"/>
        <end position="554"/>
    </location>
</feature>
<dbReference type="Gene3D" id="3.40.50.2300">
    <property type="match status" value="1"/>
</dbReference>
<dbReference type="SMART" id="SM00086">
    <property type="entry name" value="PAC"/>
    <property type="match status" value="4"/>
</dbReference>
<evidence type="ECO:0000256" key="1">
    <source>
        <dbReference type="ARBA" id="ARBA00000085"/>
    </source>
</evidence>
<dbReference type="SMART" id="SM00387">
    <property type="entry name" value="HATPase_c"/>
    <property type="match status" value="1"/>
</dbReference>
<keyword evidence="7 18" id="KW-0418">Kinase</keyword>
<dbReference type="Gene3D" id="3.30.565.10">
    <property type="entry name" value="Histidine kinase-like ATPase, C-terminal domain"/>
    <property type="match status" value="1"/>
</dbReference>
<dbReference type="GO" id="GO:0000155">
    <property type="term" value="F:phosphorelay sensor kinase activity"/>
    <property type="evidence" value="ECO:0007669"/>
    <property type="project" value="InterPro"/>
</dbReference>
<evidence type="ECO:0000256" key="8">
    <source>
        <dbReference type="ARBA" id="ARBA00022840"/>
    </source>
</evidence>
<evidence type="ECO:0000256" key="2">
    <source>
        <dbReference type="ARBA" id="ARBA00006402"/>
    </source>
</evidence>
<evidence type="ECO:0000259" key="17">
    <source>
        <dbReference type="PROSITE" id="PS50113"/>
    </source>
</evidence>
<dbReference type="InterPro" id="IPR036890">
    <property type="entry name" value="HATPase_C_sf"/>
</dbReference>
<feature type="domain" description="Histidine kinase" evidence="14">
    <location>
        <begin position="656"/>
        <end position="878"/>
    </location>
</feature>
<dbReference type="SUPFAM" id="SSF47384">
    <property type="entry name" value="Homodimeric domain of signal transducing histidine kinase"/>
    <property type="match status" value="1"/>
</dbReference>
<dbReference type="InterPro" id="IPR005467">
    <property type="entry name" value="His_kinase_dom"/>
</dbReference>
<gene>
    <name evidence="18" type="ORF">DNH61_17900</name>
</gene>
<dbReference type="NCBIfam" id="TIGR00229">
    <property type="entry name" value="sensory_box"/>
    <property type="match status" value="4"/>
</dbReference>
<dbReference type="AlphaFoldDB" id="A0A2W1L4J5"/>
<feature type="domain" description="Response regulatory" evidence="15">
    <location>
        <begin position="925"/>
        <end position="1042"/>
    </location>
</feature>
<dbReference type="CDD" id="cd17546">
    <property type="entry name" value="REC_hyHK_CKI1_RcsC-like"/>
    <property type="match status" value="1"/>
</dbReference>
<dbReference type="GO" id="GO:0005886">
    <property type="term" value="C:plasma membrane"/>
    <property type="evidence" value="ECO:0007669"/>
    <property type="project" value="TreeGrafter"/>
</dbReference>